<comment type="caution">
    <text evidence="1">The sequence shown here is derived from an EMBL/GenBank/DDBJ whole genome shotgun (WGS) entry which is preliminary data.</text>
</comment>
<dbReference type="Proteomes" id="UP000292702">
    <property type="component" value="Unassembled WGS sequence"/>
</dbReference>
<name>A0A4R0RQ43_9APHY</name>
<evidence type="ECO:0000313" key="2">
    <source>
        <dbReference type="Proteomes" id="UP000292702"/>
    </source>
</evidence>
<protein>
    <submittedName>
        <fullName evidence="1">Uncharacterized protein</fullName>
    </submittedName>
</protein>
<gene>
    <name evidence="1" type="ORF">EIP91_008058</name>
</gene>
<dbReference type="EMBL" id="RWJN01000044">
    <property type="protein sequence ID" value="TCD69303.1"/>
    <property type="molecule type" value="Genomic_DNA"/>
</dbReference>
<proteinExistence type="predicted"/>
<keyword evidence="2" id="KW-1185">Reference proteome</keyword>
<sequence>MLDSLVPQGLTIKQPPGIRVSSFVSRLKLELQDHDLDSQLTSSYSAVLASSQIFVQAEALRKREHTKLVDEQLLPGRRSSLSI</sequence>
<reference evidence="1 2" key="1">
    <citation type="submission" date="2018-11" db="EMBL/GenBank/DDBJ databases">
        <title>Genome assembly of Steccherinum ochraceum LE-BIN_3174, the white-rot fungus of the Steccherinaceae family (The Residual Polyporoid clade, Polyporales, Basidiomycota).</title>
        <authorList>
            <person name="Fedorova T.V."/>
            <person name="Glazunova O.A."/>
            <person name="Landesman E.O."/>
            <person name="Moiseenko K.V."/>
            <person name="Psurtseva N.V."/>
            <person name="Savinova O.S."/>
            <person name="Shakhova N.V."/>
            <person name="Tyazhelova T.V."/>
            <person name="Vasina D.V."/>
        </authorList>
    </citation>
    <scope>NUCLEOTIDE SEQUENCE [LARGE SCALE GENOMIC DNA]</scope>
    <source>
        <strain evidence="1 2">LE-BIN_3174</strain>
    </source>
</reference>
<dbReference type="AlphaFoldDB" id="A0A4R0RQ43"/>
<accession>A0A4R0RQ43</accession>
<organism evidence="1 2">
    <name type="scientific">Steccherinum ochraceum</name>
    <dbReference type="NCBI Taxonomy" id="92696"/>
    <lineage>
        <taxon>Eukaryota</taxon>
        <taxon>Fungi</taxon>
        <taxon>Dikarya</taxon>
        <taxon>Basidiomycota</taxon>
        <taxon>Agaricomycotina</taxon>
        <taxon>Agaricomycetes</taxon>
        <taxon>Polyporales</taxon>
        <taxon>Steccherinaceae</taxon>
        <taxon>Steccherinum</taxon>
    </lineage>
</organism>
<evidence type="ECO:0000313" key="1">
    <source>
        <dbReference type="EMBL" id="TCD69303.1"/>
    </source>
</evidence>